<dbReference type="InterPro" id="IPR003787">
    <property type="entry name" value="Sulphur_relay_DsrE/F-like"/>
</dbReference>
<dbReference type="InterPro" id="IPR027396">
    <property type="entry name" value="DsrEFH-like"/>
</dbReference>
<reference evidence="1 2" key="1">
    <citation type="journal article" date="2020" name="Nat. Commun.">
        <title>The structures of two archaeal type IV pili illuminate evolutionary relationships.</title>
        <authorList>
            <person name="Wang F."/>
            <person name="Baquero D.P."/>
            <person name="Su Z."/>
            <person name="Beltran L.C."/>
            <person name="Prangishvili D."/>
            <person name="Krupovic M."/>
            <person name="Egelman E.H."/>
        </authorList>
    </citation>
    <scope>NUCLEOTIDE SEQUENCE [LARGE SCALE GENOMIC DNA]</scope>
    <source>
        <strain evidence="1 2">2GA</strain>
    </source>
</reference>
<evidence type="ECO:0000313" key="1">
    <source>
        <dbReference type="EMBL" id="NYR15701.1"/>
    </source>
</evidence>
<dbReference type="Pfam" id="PF02635">
    <property type="entry name" value="DsrE"/>
    <property type="match status" value="1"/>
</dbReference>
<dbReference type="Proteomes" id="UP000554766">
    <property type="component" value="Unassembled WGS sequence"/>
</dbReference>
<sequence>MPKVVIMLSDNDVARAYHALVVALSARALGYDVYLFATGLGSLIFSRRPKTRLIGLPFFASLYIKWKLRRLGAKSLEELAAECIKNGVKIYVDEPVAKMLGVKPKEGVEMAGSLTFLSLARDAELVLTF</sequence>
<organism evidence="1 2">
    <name type="scientific">Pyrobaculum arsenaticum</name>
    <dbReference type="NCBI Taxonomy" id="121277"/>
    <lineage>
        <taxon>Archaea</taxon>
        <taxon>Thermoproteota</taxon>
        <taxon>Thermoprotei</taxon>
        <taxon>Thermoproteales</taxon>
        <taxon>Thermoproteaceae</taxon>
        <taxon>Pyrobaculum</taxon>
    </lineage>
</organism>
<dbReference type="EMBL" id="JAAVJF010000003">
    <property type="protein sequence ID" value="NYR15701.1"/>
    <property type="molecule type" value="Genomic_DNA"/>
</dbReference>
<proteinExistence type="predicted"/>
<gene>
    <name evidence="1" type="ORF">HC235_07095</name>
</gene>
<dbReference type="RefSeq" id="WP_011899623.1">
    <property type="nucleotide sequence ID" value="NZ_JAAVJF010000003.1"/>
</dbReference>
<name>A0A7L4PA09_9CREN</name>
<comment type="caution">
    <text evidence="1">The sequence shown here is derived from an EMBL/GenBank/DDBJ whole genome shotgun (WGS) entry which is preliminary data.</text>
</comment>
<keyword evidence="2" id="KW-1185">Reference proteome</keyword>
<dbReference type="GeneID" id="5054567"/>
<accession>A0A7L4PA09</accession>
<protein>
    <submittedName>
        <fullName evidence="1">Peroxiredoxin</fullName>
    </submittedName>
</protein>
<dbReference type="AlphaFoldDB" id="A0A7L4PA09"/>
<dbReference type="Gene3D" id="3.40.1260.10">
    <property type="entry name" value="DsrEFH-like"/>
    <property type="match status" value="1"/>
</dbReference>
<evidence type="ECO:0000313" key="2">
    <source>
        <dbReference type="Proteomes" id="UP000554766"/>
    </source>
</evidence>
<dbReference type="SUPFAM" id="SSF75169">
    <property type="entry name" value="DsrEFH-like"/>
    <property type="match status" value="1"/>
</dbReference>
<dbReference type="PANTHER" id="PTHR34655:SF3">
    <property type="match status" value="1"/>
</dbReference>
<dbReference type="PANTHER" id="PTHR34655">
    <property type="entry name" value="CONSERVED WITHIN P. AEROPHILUM"/>
    <property type="match status" value="1"/>
</dbReference>
<dbReference type="OMA" id="ASLYIKW"/>